<evidence type="ECO:0000259" key="14">
    <source>
        <dbReference type="Pfam" id="PF09405"/>
    </source>
</evidence>
<evidence type="ECO:0000256" key="1">
    <source>
        <dbReference type="ARBA" id="ARBA00004123"/>
    </source>
</evidence>
<dbReference type="GeneID" id="91103244"/>
<evidence type="ECO:0000256" key="9">
    <source>
        <dbReference type="ARBA" id="ARBA00022884"/>
    </source>
</evidence>
<reference evidence="15 16" key="1">
    <citation type="submission" date="2024-01" db="EMBL/GenBank/DDBJ databases">
        <title>Comparative genomics of Cryptococcus and Kwoniella reveals pathogenesis evolution and contrasting modes of karyotype evolution via chromosome fusion or intercentromeric recombination.</title>
        <authorList>
            <person name="Coelho M.A."/>
            <person name="David-Palma M."/>
            <person name="Shea T."/>
            <person name="Bowers K."/>
            <person name="McGinley-Smith S."/>
            <person name="Mohammad A.W."/>
            <person name="Gnirke A."/>
            <person name="Yurkov A.M."/>
            <person name="Nowrousian M."/>
            <person name="Sun S."/>
            <person name="Cuomo C.A."/>
            <person name="Heitman J."/>
        </authorList>
    </citation>
    <scope>NUCLEOTIDE SEQUENCE [LARGE SCALE GENOMIC DNA]</scope>
    <source>
        <strain evidence="15 16">PYCC6329</strain>
    </source>
</reference>
<dbReference type="EMBL" id="CP144089">
    <property type="protein sequence ID" value="WWD06353.1"/>
    <property type="molecule type" value="Genomic_DNA"/>
</dbReference>
<sequence length="878" mass="94619">MTDNAPIDTQLTKDTPSSDVASSPVPAPINPSASPSTQPVSLPPASASSTEVKSPTETKAKTKSKGKGRKTKARPRRRVADSESEREDGAASDGSLTDPSSASDSEPESEEEEEEDEEEEVEKKQDEPQPKEETGKSPVDTDKSGSAAKVTDNGKEKGKGKVGPNGVKREFTEEENKRYEEMKARRKEKQKAKRAELKETKRKEKESAKAGTDAKVKNKEIEADEENTVPLVADGSPPPSQPPVLPNQKGRRGSKSQRRQSVVNDDPKVVPRQGKFWTHDQRSDPQPQPQEAYSAQGGRGLPDWRGRGGFRGGFRGRGGRGFANNLSAPFGRFQQQNGTAQGQELTAETPVESEKEDGDEPVLAMDRLEKELAKKERSQSASTTAPTQPKEKKWGHEAFEQIQTEKEKRPVVSPAVAPRGGLRGVIRGRGRGFGPRGGHFGQPFRQPLSSLPFHPANLAANAAAAAKSASSAFVTPAPAPAPAVAPTSASTPLTQTIVPPPKAEQQSTRPDADDLLGESSQAVTIKLPGSTNTVEVAVSHPTEQNSAPAEVATESVTAAVKTPELNASGQAILYTSPVPPPQPVPTQQSHYQPQVSAPPPPTSMYPNGSTPSPFQPGSENGSMSSAGMSHSQFIPTHPYPPQKSHLQQNVVPTPSGYGMGSEFVPSSRPPQVHLNGNNGPSRPFYPPGAPRSYPAQNQTQTQRPPIQPFYPSQPQSFEYAQSHSQRGSFSGSQQFYPTQQVHVNGYIDGRGSPYNGGSLSPYPTGNGQMNYFAPARPSQKIQIKSPSAPTSDQANDKGDNNAGQPTFASLTTTSSNHTDMDNMVQGGYYPQHYNPYQTQAANGYDERYYGLQQQQPGYENWQNDQQQGYTGYEGEYGY</sequence>
<keyword evidence="5" id="KW-0963">Cytoplasm</keyword>
<evidence type="ECO:0000256" key="8">
    <source>
        <dbReference type="ARBA" id="ARBA00022845"/>
    </source>
</evidence>
<evidence type="ECO:0000256" key="6">
    <source>
        <dbReference type="ARBA" id="ARBA00022664"/>
    </source>
</evidence>
<dbReference type="Pfam" id="PF09405">
    <property type="entry name" value="Btz"/>
    <property type="match status" value="1"/>
</dbReference>
<evidence type="ECO:0000256" key="10">
    <source>
        <dbReference type="ARBA" id="ARBA00023161"/>
    </source>
</evidence>
<protein>
    <recommendedName>
        <fullName evidence="14">Btz domain-containing protein</fullName>
    </recommendedName>
</protein>
<gene>
    <name evidence="15" type="ORF">V865_004443</name>
</gene>
<evidence type="ECO:0000256" key="12">
    <source>
        <dbReference type="ARBA" id="ARBA00023242"/>
    </source>
</evidence>
<evidence type="ECO:0000256" key="3">
    <source>
        <dbReference type="ARBA" id="ARBA00009548"/>
    </source>
</evidence>
<feature type="compositionally biased region" description="Basic and acidic residues" evidence="13">
    <location>
        <begin position="121"/>
        <end position="143"/>
    </location>
</feature>
<feature type="compositionally biased region" description="Basic and acidic residues" evidence="13">
    <location>
        <begin position="389"/>
        <end position="410"/>
    </location>
</feature>
<evidence type="ECO:0000256" key="4">
    <source>
        <dbReference type="ARBA" id="ARBA00022448"/>
    </source>
</evidence>
<evidence type="ECO:0000256" key="5">
    <source>
        <dbReference type="ARBA" id="ARBA00022490"/>
    </source>
</evidence>
<feature type="compositionally biased region" description="Acidic residues" evidence="13">
    <location>
        <begin position="105"/>
        <end position="120"/>
    </location>
</feature>
<feature type="compositionally biased region" description="Gly residues" evidence="13">
    <location>
        <begin position="307"/>
        <end position="321"/>
    </location>
</feature>
<evidence type="ECO:0000313" key="16">
    <source>
        <dbReference type="Proteomes" id="UP001358614"/>
    </source>
</evidence>
<feature type="compositionally biased region" description="Low complexity" evidence="13">
    <location>
        <begin position="464"/>
        <end position="476"/>
    </location>
</feature>
<comment type="subcellular location">
    <subcellularLocation>
        <location evidence="2">Cytoplasm</location>
    </subcellularLocation>
    <subcellularLocation>
        <location evidence="1">Nucleus</location>
    </subcellularLocation>
</comment>
<feature type="compositionally biased region" description="Basic and acidic residues" evidence="13">
    <location>
        <begin position="193"/>
        <end position="221"/>
    </location>
</feature>
<dbReference type="Proteomes" id="UP001358614">
    <property type="component" value="Chromosome 1"/>
</dbReference>
<feature type="compositionally biased region" description="Basic residues" evidence="13">
    <location>
        <begin position="61"/>
        <end position="77"/>
    </location>
</feature>
<keyword evidence="6" id="KW-0507">mRNA processing</keyword>
<keyword evidence="7" id="KW-0509">mRNA transport</keyword>
<dbReference type="InterPro" id="IPR018545">
    <property type="entry name" value="Btz_dom"/>
</dbReference>
<feature type="compositionally biased region" description="Polar residues" evidence="13">
    <location>
        <begin position="779"/>
        <end position="793"/>
    </location>
</feature>
<keyword evidence="8" id="KW-0810">Translation regulation</keyword>
<dbReference type="GO" id="GO:0000184">
    <property type="term" value="P:nuclear-transcribed mRNA catabolic process, nonsense-mediated decay"/>
    <property type="evidence" value="ECO:0007669"/>
    <property type="project" value="UniProtKB-KW"/>
</dbReference>
<dbReference type="GO" id="GO:0035145">
    <property type="term" value="C:exon-exon junction complex"/>
    <property type="evidence" value="ECO:0007669"/>
    <property type="project" value="InterPro"/>
</dbReference>
<feature type="compositionally biased region" description="Low complexity" evidence="13">
    <location>
        <begin position="865"/>
        <end position="878"/>
    </location>
</feature>
<evidence type="ECO:0000256" key="7">
    <source>
        <dbReference type="ARBA" id="ARBA00022816"/>
    </source>
</evidence>
<feature type="region of interest" description="Disordered" evidence="13">
    <location>
        <begin position="464"/>
        <end position="555"/>
    </location>
</feature>
<proteinExistence type="inferred from homology"/>
<comment type="similarity">
    <text evidence="3">Belongs to the CASC3 family.</text>
</comment>
<feature type="compositionally biased region" description="Pro residues" evidence="13">
    <location>
        <begin position="236"/>
        <end position="245"/>
    </location>
</feature>
<keyword evidence="9" id="KW-0694">RNA-binding</keyword>
<evidence type="ECO:0000256" key="13">
    <source>
        <dbReference type="SAM" id="MobiDB-lite"/>
    </source>
</evidence>
<feature type="region of interest" description="Disordered" evidence="13">
    <location>
        <begin position="855"/>
        <end position="878"/>
    </location>
</feature>
<feature type="region of interest" description="Disordered" evidence="13">
    <location>
        <begin position="573"/>
        <end position="834"/>
    </location>
</feature>
<feature type="compositionally biased region" description="Polar residues" evidence="13">
    <location>
        <begin position="31"/>
        <end position="53"/>
    </location>
</feature>
<dbReference type="KEGG" id="ker:91103244"/>
<accession>A0AAX4KLX3</accession>
<organism evidence="15 16">
    <name type="scientific">Kwoniella europaea PYCC6329</name>
    <dbReference type="NCBI Taxonomy" id="1423913"/>
    <lineage>
        <taxon>Eukaryota</taxon>
        <taxon>Fungi</taxon>
        <taxon>Dikarya</taxon>
        <taxon>Basidiomycota</taxon>
        <taxon>Agaricomycotina</taxon>
        <taxon>Tremellomycetes</taxon>
        <taxon>Tremellales</taxon>
        <taxon>Cryptococcaceae</taxon>
        <taxon>Kwoniella</taxon>
    </lineage>
</organism>
<dbReference type="AlphaFoldDB" id="A0AAX4KLX3"/>
<feature type="compositionally biased region" description="Polar residues" evidence="13">
    <location>
        <begin position="855"/>
        <end position="864"/>
    </location>
</feature>
<keyword evidence="12" id="KW-0539">Nucleus</keyword>
<dbReference type="RefSeq" id="XP_066084320.1">
    <property type="nucleotide sequence ID" value="XM_066228223.1"/>
</dbReference>
<feature type="compositionally biased region" description="Polar residues" evidence="13">
    <location>
        <begin position="755"/>
        <end position="769"/>
    </location>
</feature>
<evidence type="ECO:0000256" key="2">
    <source>
        <dbReference type="ARBA" id="ARBA00004496"/>
    </source>
</evidence>
<feature type="compositionally biased region" description="Polar residues" evidence="13">
    <location>
        <begin position="801"/>
        <end position="817"/>
    </location>
</feature>
<feature type="compositionally biased region" description="Gly residues" evidence="13">
    <location>
        <begin position="431"/>
        <end position="440"/>
    </location>
</feature>
<keyword evidence="10" id="KW-0866">Nonsense-mediated mRNA decay</keyword>
<evidence type="ECO:0000256" key="11">
    <source>
        <dbReference type="ARBA" id="ARBA00023187"/>
    </source>
</evidence>
<feature type="compositionally biased region" description="Basic and acidic residues" evidence="13">
    <location>
        <begin position="78"/>
        <end position="89"/>
    </location>
</feature>
<name>A0AAX4KLX3_9TREE</name>
<dbReference type="GO" id="GO:0008380">
    <property type="term" value="P:RNA splicing"/>
    <property type="evidence" value="ECO:0007669"/>
    <property type="project" value="UniProtKB-KW"/>
</dbReference>
<feature type="compositionally biased region" description="Basic residues" evidence="13">
    <location>
        <begin position="249"/>
        <end position="258"/>
    </location>
</feature>
<dbReference type="GO" id="GO:0006417">
    <property type="term" value="P:regulation of translation"/>
    <property type="evidence" value="ECO:0007669"/>
    <property type="project" value="UniProtKB-KW"/>
</dbReference>
<feature type="compositionally biased region" description="Polar residues" evidence="13">
    <location>
        <begin position="694"/>
        <end position="719"/>
    </location>
</feature>
<feature type="compositionally biased region" description="Polar residues" evidence="13">
    <location>
        <begin position="518"/>
        <end position="534"/>
    </location>
</feature>
<keyword evidence="4" id="KW-0813">Transport</keyword>
<dbReference type="GO" id="GO:0005737">
    <property type="term" value="C:cytoplasm"/>
    <property type="evidence" value="ECO:0007669"/>
    <property type="project" value="UniProtKB-SubCell"/>
</dbReference>
<feature type="region of interest" description="Disordered" evidence="13">
    <location>
        <begin position="1"/>
        <end position="448"/>
    </location>
</feature>
<feature type="compositionally biased region" description="Polar residues" evidence="13">
    <location>
        <begin position="333"/>
        <end position="346"/>
    </location>
</feature>
<dbReference type="GO" id="GO:0003729">
    <property type="term" value="F:mRNA binding"/>
    <property type="evidence" value="ECO:0007669"/>
    <property type="project" value="InterPro"/>
</dbReference>
<feature type="compositionally biased region" description="Polar residues" evidence="13">
    <location>
        <begin position="1"/>
        <end position="15"/>
    </location>
</feature>
<feature type="compositionally biased region" description="Basic and acidic residues" evidence="13">
    <location>
        <begin position="366"/>
        <end position="378"/>
    </location>
</feature>
<dbReference type="GO" id="GO:0006397">
    <property type="term" value="P:mRNA processing"/>
    <property type="evidence" value="ECO:0007669"/>
    <property type="project" value="UniProtKB-KW"/>
</dbReference>
<feature type="compositionally biased region" description="Polar residues" evidence="13">
    <location>
        <begin position="604"/>
        <end position="634"/>
    </location>
</feature>
<keyword evidence="16" id="KW-1185">Reference proteome</keyword>
<feature type="domain" description="Btz" evidence="14">
    <location>
        <begin position="250"/>
        <end position="287"/>
    </location>
</feature>
<evidence type="ECO:0000313" key="15">
    <source>
        <dbReference type="EMBL" id="WWD06353.1"/>
    </source>
</evidence>
<feature type="compositionally biased region" description="Basic and acidic residues" evidence="13">
    <location>
        <begin position="167"/>
        <end position="183"/>
    </location>
</feature>
<feature type="compositionally biased region" description="Low complexity" evidence="13">
    <location>
        <begin position="721"/>
        <end position="735"/>
    </location>
</feature>
<keyword evidence="11" id="KW-0508">mRNA splicing</keyword>
<dbReference type="GO" id="GO:0051028">
    <property type="term" value="P:mRNA transport"/>
    <property type="evidence" value="ECO:0007669"/>
    <property type="project" value="UniProtKB-KW"/>
</dbReference>